<dbReference type="GeneID" id="78817081"/>
<reference evidence="1 2" key="1">
    <citation type="submission" date="2016-10" db="EMBL/GenBank/DDBJ databases">
        <authorList>
            <person name="Varghese N."/>
        </authorList>
    </citation>
    <scope>NUCLEOTIDE SEQUENCE [LARGE SCALE GENOMIC DNA]</scope>
    <source>
        <strain evidence="1 2">KB11</strain>
    </source>
</reference>
<dbReference type="RefSeq" id="WP_004032205.1">
    <property type="nucleotide sequence ID" value="NZ_AP025586.1"/>
</dbReference>
<dbReference type="AlphaFoldDB" id="A0A2H4U553"/>
<dbReference type="Proteomes" id="UP000232133">
    <property type="component" value="Chromosome"/>
</dbReference>
<evidence type="ECO:0000313" key="1">
    <source>
        <dbReference type="EMBL" id="ATZ59234.1"/>
    </source>
</evidence>
<accession>A0A2H4U553</accession>
<protein>
    <submittedName>
        <fullName evidence="1">Uncharacterized protein</fullName>
    </submittedName>
</protein>
<organism evidence="1 2">
    <name type="scientific">Methanobrevibacter smithii</name>
    <dbReference type="NCBI Taxonomy" id="2173"/>
    <lineage>
        <taxon>Archaea</taxon>
        <taxon>Methanobacteriati</taxon>
        <taxon>Methanobacteriota</taxon>
        <taxon>Methanomada group</taxon>
        <taxon>Methanobacteria</taxon>
        <taxon>Methanobacteriales</taxon>
        <taxon>Methanobacteriaceae</taxon>
        <taxon>Methanobrevibacter</taxon>
    </lineage>
</organism>
<name>A0A2H4U553_METSM</name>
<evidence type="ECO:0000313" key="2">
    <source>
        <dbReference type="Proteomes" id="UP000232133"/>
    </source>
</evidence>
<sequence>MVENLKIEGIKDYPIKWICNFRGQKAIGICGYSQKIAMFAADSRVSKILEDIVIGTKEELEGYGCEEKDRCCNFECEFCEINPRQYLQITGKKPSNKNIKELEQGLESLNLEIKQKNLVPFDNYEIVDFKED</sequence>
<gene>
    <name evidence="1" type="ORF">BK798_01805</name>
</gene>
<dbReference type="EMBL" id="CP017803">
    <property type="protein sequence ID" value="ATZ59234.1"/>
    <property type="molecule type" value="Genomic_DNA"/>
</dbReference>
<proteinExistence type="predicted"/>